<name>A0A7J9DBB9_9ROSI</name>
<keyword evidence="2" id="KW-1185">Reference proteome</keyword>
<evidence type="ECO:0000313" key="1">
    <source>
        <dbReference type="EMBL" id="MBA0758012.1"/>
    </source>
</evidence>
<dbReference type="AlphaFoldDB" id="A0A7J9DBB9"/>
<evidence type="ECO:0000313" key="2">
    <source>
        <dbReference type="Proteomes" id="UP000593568"/>
    </source>
</evidence>
<sequence>MIGFGGFDVFMLKKNPNASFSFLVMNEFKNMSTSFDMNYDTLELSEEAQQRIATIVKQVKHNNYHEEKEYVLGKCIGQM</sequence>
<reference evidence="1 2" key="1">
    <citation type="journal article" date="2019" name="Genome Biol. Evol.">
        <title>Insights into the evolution of the New World diploid cottons (Gossypium, subgenus Houzingenia) based on genome sequencing.</title>
        <authorList>
            <person name="Grover C.E."/>
            <person name="Arick M.A. 2nd"/>
            <person name="Thrash A."/>
            <person name="Conover J.L."/>
            <person name="Sanders W.S."/>
            <person name="Peterson D.G."/>
            <person name="Frelichowski J.E."/>
            <person name="Scheffler J.A."/>
            <person name="Scheffler B.E."/>
            <person name="Wendel J.F."/>
        </authorList>
    </citation>
    <scope>NUCLEOTIDE SEQUENCE [LARGE SCALE GENOMIC DNA]</scope>
    <source>
        <strain evidence="1">8</strain>
        <tissue evidence="1">Leaf</tissue>
    </source>
</reference>
<dbReference type="Proteomes" id="UP000593568">
    <property type="component" value="Unassembled WGS sequence"/>
</dbReference>
<accession>A0A7J9DBB9</accession>
<protein>
    <submittedName>
        <fullName evidence="1">Uncharacterized protein</fullName>
    </submittedName>
</protein>
<gene>
    <name evidence="1" type="ORF">Gotri_021048</name>
</gene>
<organism evidence="1 2">
    <name type="scientific">Gossypium trilobum</name>
    <dbReference type="NCBI Taxonomy" id="34281"/>
    <lineage>
        <taxon>Eukaryota</taxon>
        <taxon>Viridiplantae</taxon>
        <taxon>Streptophyta</taxon>
        <taxon>Embryophyta</taxon>
        <taxon>Tracheophyta</taxon>
        <taxon>Spermatophyta</taxon>
        <taxon>Magnoliopsida</taxon>
        <taxon>eudicotyledons</taxon>
        <taxon>Gunneridae</taxon>
        <taxon>Pentapetalae</taxon>
        <taxon>rosids</taxon>
        <taxon>malvids</taxon>
        <taxon>Malvales</taxon>
        <taxon>Malvaceae</taxon>
        <taxon>Malvoideae</taxon>
        <taxon>Gossypium</taxon>
    </lineage>
</organism>
<dbReference type="EMBL" id="JABEZW010000001">
    <property type="protein sequence ID" value="MBA0758012.1"/>
    <property type="molecule type" value="Genomic_DNA"/>
</dbReference>
<comment type="caution">
    <text evidence="1">The sequence shown here is derived from an EMBL/GenBank/DDBJ whole genome shotgun (WGS) entry which is preliminary data.</text>
</comment>
<proteinExistence type="predicted"/>